<evidence type="ECO:0000259" key="2">
    <source>
        <dbReference type="Pfam" id="PF04945"/>
    </source>
</evidence>
<sequence>MKVTLFSLLLLAGYIASAQQVYTTKDGAISGYDAVAYFTEAKPVKGDSKYSTKWKDATWYFSSEKNLNLFKSSPEQYAPQYGGYCAYGTSRGYKAPTQPEAWSTVDGKLYLNYNLDVQKTWSADRANLIKKADVNWKKIEAE</sequence>
<name>A0ABW3KDS7_9BACT</name>
<feature type="domain" description="YHS" evidence="2">
    <location>
        <begin position="35"/>
        <end position="81"/>
    </location>
</feature>
<proteinExistence type="predicted"/>
<dbReference type="RefSeq" id="WP_377586266.1">
    <property type="nucleotide sequence ID" value="NZ_JBHTKA010000016.1"/>
</dbReference>
<organism evidence="3 4">
    <name type="scientific">Ohtaekwangia kribbensis</name>
    <dbReference type="NCBI Taxonomy" id="688913"/>
    <lineage>
        <taxon>Bacteria</taxon>
        <taxon>Pseudomonadati</taxon>
        <taxon>Bacteroidota</taxon>
        <taxon>Cytophagia</taxon>
        <taxon>Cytophagales</taxon>
        <taxon>Fulvivirgaceae</taxon>
        <taxon>Ohtaekwangia</taxon>
    </lineage>
</organism>
<protein>
    <submittedName>
        <fullName evidence="3">YHS domain-containing (Seleno)protein</fullName>
    </submittedName>
</protein>
<dbReference type="EMBL" id="JBHTKA010000016">
    <property type="protein sequence ID" value="MFD1003498.1"/>
    <property type="molecule type" value="Genomic_DNA"/>
</dbReference>
<evidence type="ECO:0000313" key="4">
    <source>
        <dbReference type="Proteomes" id="UP001597112"/>
    </source>
</evidence>
<evidence type="ECO:0000256" key="1">
    <source>
        <dbReference type="SAM" id="SignalP"/>
    </source>
</evidence>
<dbReference type="NCBIfam" id="NF041384">
    <property type="entry name" value="YHS_seleno_dom"/>
    <property type="match status" value="1"/>
</dbReference>
<feature type="chain" id="PRO_5047305093" evidence="1">
    <location>
        <begin position="19"/>
        <end position="142"/>
    </location>
</feature>
<reference evidence="4" key="1">
    <citation type="journal article" date="2019" name="Int. J. Syst. Evol. Microbiol.">
        <title>The Global Catalogue of Microorganisms (GCM) 10K type strain sequencing project: providing services to taxonomists for standard genome sequencing and annotation.</title>
        <authorList>
            <consortium name="The Broad Institute Genomics Platform"/>
            <consortium name="The Broad Institute Genome Sequencing Center for Infectious Disease"/>
            <person name="Wu L."/>
            <person name="Ma J."/>
        </authorList>
    </citation>
    <scope>NUCLEOTIDE SEQUENCE [LARGE SCALE GENOMIC DNA]</scope>
    <source>
        <strain evidence="4">CCUG 58938</strain>
    </source>
</reference>
<dbReference type="Proteomes" id="UP001597112">
    <property type="component" value="Unassembled WGS sequence"/>
</dbReference>
<feature type="signal peptide" evidence="1">
    <location>
        <begin position="1"/>
        <end position="18"/>
    </location>
</feature>
<comment type="caution">
    <text evidence="3">The sequence shown here is derived from an EMBL/GenBank/DDBJ whole genome shotgun (WGS) entry which is preliminary data.</text>
</comment>
<evidence type="ECO:0000313" key="3">
    <source>
        <dbReference type="EMBL" id="MFD1003498.1"/>
    </source>
</evidence>
<keyword evidence="1" id="KW-0732">Signal</keyword>
<dbReference type="InterPro" id="IPR007029">
    <property type="entry name" value="YHS_dom"/>
</dbReference>
<keyword evidence="4" id="KW-1185">Reference proteome</keyword>
<dbReference type="Pfam" id="PF04945">
    <property type="entry name" value="YHS"/>
    <property type="match status" value="1"/>
</dbReference>
<gene>
    <name evidence="3" type="ORF">ACFQ21_29505</name>
</gene>
<accession>A0ABW3KDS7</accession>